<dbReference type="CDD" id="cd01647">
    <property type="entry name" value="RT_LTR"/>
    <property type="match status" value="1"/>
</dbReference>
<dbReference type="InterPro" id="IPR000477">
    <property type="entry name" value="RT_dom"/>
</dbReference>
<proteinExistence type="predicted"/>
<keyword evidence="4" id="KW-0255">Endonuclease</keyword>
<evidence type="ECO:0000313" key="11">
    <source>
        <dbReference type="EMBL" id="KAA3473484.1"/>
    </source>
</evidence>
<dbReference type="Gene3D" id="3.30.70.270">
    <property type="match status" value="1"/>
</dbReference>
<feature type="domain" description="Reverse transcriptase RNase H-like" evidence="9">
    <location>
        <begin position="181"/>
        <end position="241"/>
    </location>
</feature>
<gene>
    <name evidence="11" type="ORF">EPI10_023856</name>
</gene>
<keyword evidence="12" id="KW-1185">Reference proteome</keyword>
<dbReference type="OrthoDB" id="407598at2759"/>
<evidence type="ECO:0000259" key="9">
    <source>
        <dbReference type="Pfam" id="PF17917"/>
    </source>
</evidence>
<dbReference type="FunFam" id="1.10.340.70:FF:000001">
    <property type="entry name" value="Retrovirus-related Pol polyprotein from transposon gypsy-like Protein"/>
    <property type="match status" value="1"/>
</dbReference>
<protein>
    <submittedName>
        <fullName evidence="11">Transposon Ty3-I Gag-Pol polyprotein</fullName>
    </submittedName>
</protein>
<evidence type="ECO:0000256" key="4">
    <source>
        <dbReference type="ARBA" id="ARBA00022759"/>
    </source>
</evidence>
<dbReference type="Gene3D" id="3.10.10.10">
    <property type="entry name" value="HIV Type 1 Reverse Transcriptase, subunit A, domain 1"/>
    <property type="match status" value="1"/>
</dbReference>
<dbReference type="SUPFAM" id="SSF53098">
    <property type="entry name" value="Ribonuclease H-like"/>
    <property type="match status" value="1"/>
</dbReference>
<name>A0A5B6VWX6_9ROSI</name>
<dbReference type="InterPro" id="IPR043128">
    <property type="entry name" value="Rev_trsase/Diguanyl_cyclase"/>
</dbReference>
<dbReference type="InterPro" id="IPR041588">
    <property type="entry name" value="Integrase_H2C2"/>
</dbReference>
<keyword evidence="6" id="KW-0695">RNA-directed DNA polymerase</keyword>
<accession>A0A5B6VWX6</accession>
<feature type="region of interest" description="Disordered" evidence="7">
    <location>
        <begin position="553"/>
        <end position="585"/>
    </location>
</feature>
<keyword evidence="3" id="KW-0540">Nuclease</keyword>
<dbReference type="GO" id="GO:0016787">
    <property type="term" value="F:hydrolase activity"/>
    <property type="evidence" value="ECO:0007669"/>
    <property type="project" value="UniProtKB-KW"/>
</dbReference>
<keyword evidence="5" id="KW-0378">Hydrolase</keyword>
<dbReference type="GO" id="GO:0003676">
    <property type="term" value="F:nucleic acid binding"/>
    <property type="evidence" value="ECO:0007669"/>
    <property type="project" value="InterPro"/>
</dbReference>
<dbReference type="InterPro" id="IPR012337">
    <property type="entry name" value="RNaseH-like_sf"/>
</dbReference>
<reference evidence="12" key="1">
    <citation type="journal article" date="2019" name="Plant Biotechnol. J.">
        <title>Genome sequencing of the Australian wild diploid species Gossypium australe highlights disease resistance and delayed gland morphogenesis.</title>
        <authorList>
            <person name="Cai Y."/>
            <person name="Cai X."/>
            <person name="Wang Q."/>
            <person name="Wang P."/>
            <person name="Zhang Y."/>
            <person name="Cai C."/>
            <person name="Xu Y."/>
            <person name="Wang K."/>
            <person name="Zhou Z."/>
            <person name="Wang C."/>
            <person name="Geng S."/>
            <person name="Li B."/>
            <person name="Dong Q."/>
            <person name="Hou Y."/>
            <person name="Wang H."/>
            <person name="Ai P."/>
            <person name="Liu Z."/>
            <person name="Yi F."/>
            <person name="Sun M."/>
            <person name="An G."/>
            <person name="Cheng J."/>
            <person name="Zhang Y."/>
            <person name="Shi Q."/>
            <person name="Xie Y."/>
            <person name="Shi X."/>
            <person name="Chang Y."/>
            <person name="Huang F."/>
            <person name="Chen Y."/>
            <person name="Hong S."/>
            <person name="Mi L."/>
            <person name="Sun Q."/>
            <person name="Zhang L."/>
            <person name="Zhou B."/>
            <person name="Peng R."/>
            <person name="Zhang X."/>
            <person name="Liu F."/>
        </authorList>
    </citation>
    <scope>NUCLEOTIDE SEQUENCE [LARGE SCALE GENOMIC DNA]</scope>
    <source>
        <strain evidence="12">cv. PA1801</strain>
    </source>
</reference>
<keyword evidence="2" id="KW-0548">Nucleotidyltransferase</keyword>
<dbReference type="InterPro" id="IPR043502">
    <property type="entry name" value="DNA/RNA_pol_sf"/>
</dbReference>
<dbReference type="Gene3D" id="3.30.420.10">
    <property type="entry name" value="Ribonuclease H-like superfamily/Ribonuclease H"/>
    <property type="match status" value="2"/>
</dbReference>
<feature type="compositionally biased region" description="Polar residues" evidence="7">
    <location>
        <begin position="570"/>
        <end position="579"/>
    </location>
</feature>
<evidence type="ECO:0000313" key="12">
    <source>
        <dbReference type="Proteomes" id="UP000325315"/>
    </source>
</evidence>
<dbReference type="Pfam" id="PF17917">
    <property type="entry name" value="RT_RNaseH"/>
    <property type="match status" value="1"/>
</dbReference>
<dbReference type="Pfam" id="PF00078">
    <property type="entry name" value="RVT_1"/>
    <property type="match status" value="1"/>
</dbReference>
<dbReference type="AlphaFoldDB" id="A0A5B6VWX6"/>
<dbReference type="SUPFAM" id="SSF56672">
    <property type="entry name" value="DNA/RNA polymerases"/>
    <property type="match status" value="1"/>
</dbReference>
<dbReference type="PANTHER" id="PTHR35046:SF9">
    <property type="entry name" value="RNA-DIRECTED DNA POLYMERASE"/>
    <property type="match status" value="1"/>
</dbReference>
<evidence type="ECO:0000259" key="10">
    <source>
        <dbReference type="Pfam" id="PF17921"/>
    </source>
</evidence>
<dbReference type="GO" id="GO:0003964">
    <property type="term" value="F:RNA-directed DNA polymerase activity"/>
    <property type="evidence" value="ECO:0007669"/>
    <property type="project" value="UniProtKB-KW"/>
</dbReference>
<evidence type="ECO:0000256" key="5">
    <source>
        <dbReference type="ARBA" id="ARBA00022801"/>
    </source>
</evidence>
<feature type="domain" description="Reverse transcriptase" evidence="8">
    <location>
        <begin position="39"/>
        <end position="110"/>
    </location>
</feature>
<dbReference type="Pfam" id="PF17921">
    <property type="entry name" value="Integrase_H2C2"/>
    <property type="match status" value="1"/>
</dbReference>
<dbReference type="InterPro" id="IPR041373">
    <property type="entry name" value="RT_RNaseH"/>
</dbReference>
<comment type="caution">
    <text evidence="11">The sequence shown here is derived from an EMBL/GenBank/DDBJ whole genome shotgun (WGS) entry which is preliminary data.</text>
</comment>
<feature type="domain" description="Integrase zinc-binding" evidence="10">
    <location>
        <begin position="272"/>
        <end position="328"/>
    </location>
</feature>
<dbReference type="PANTHER" id="PTHR35046">
    <property type="entry name" value="ZINC KNUCKLE (CCHC-TYPE) FAMILY PROTEIN"/>
    <property type="match status" value="1"/>
</dbReference>
<sequence length="641" mass="73242">MSVFARESDIQRALCLRQPMPEAALPNYPAYRTVPVILVPKKDGSWRMCVDCRAINKITVKYRHPIPRLDDMFDELSGARIFTKIDLKSGYHQIRMREGDEWKMAFKTKLGLYKCVQQVLGGACTTFACDLGNPMKRGYGVSANGLEVDQEKVRAIQEWPRPTAISQVRSFHGLASFYRVRIRAVLTQDGRPVAYFSEKLNGAVLNYPMYDKEMYALIRSLETWQHYLRPKEFVIHSDQKTQYKKGKENVVADALHKGFLFKESKLCIPQGSIRDMLVLEGHSGGLMGHFEIDKTLSTLQEHFFWPGMRKDVEQICERCIACKRAKSRVQPHGLYTPLPILDIPWADVSMDFILGLPRSKTEKDSIFVVVDRFSKMSHFISCAKTDDAVHIANLFFREIVQLHGVPRTITDGQTEVVNRVLSTLLRALVRKNLKTWEECFPHIEFAYNRSVHSATKFSPFEIVYGFNLLTPLDLLPLPTDKFVHSDARKKAEYVKELHQKVRENIKARTEQYAQRANKGRKQVVFEPGDWVWVHMRKECASFNVADLTPFDAGTDLRTSHSQEGEDDTGTPYQEASSNRDPMVLPQGPITRARAKQFKDAVGALVQQVWDDTKTGSNSTSTACCVVLQAHIHEELHMDLII</sequence>
<evidence type="ECO:0000259" key="8">
    <source>
        <dbReference type="Pfam" id="PF00078"/>
    </source>
</evidence>
<dbReference type="Gene3D" id="1.10.340.70">
    <property type="match status" value="1"/>
</dbReference>
<dbReference type="EMBL" id="SMMG02000005">
    <property type="protein sequence ID" value="KAA3473484.1"/>
    <property type="molecule type" value="Genomic_DNA"/>
</dbReference>
<keyword evidence="1" id="KW-0808">Transferase</keyword>
<evidence type="ECO:0000256" key="6">
    <source>
        <dbReference type="ARBA" id="ARBA00022918"/>
    </source>
</evidence>
<evidence type="ECO:0000256" key="2">
    <source>
        <dbReference type="ARBA" id="ARBA00022695"/>
    </source>
</evidence>
<dbReference type="Proteomes" id="UP000325315">
    <property type="component" value="Unassembled WGS sequence"/>
</dbReference>
<organism evidence="11 12">
    <name type="scientific">Gossypium australe</name>
    <dbReference type="NCBI Taxonomy" id="47621"/>
    <lineage>
        <taxon>Eukaryota</taxon>
        <taxon>Viridiplantae</taxon>
        <taxon>Streptophyta</taxon>
        <taxon>Embryophyta</taxon>
        <taxon>Tracheophyta</taxon>
        <taxon>Spermatophyta</taxon>
        <taxon>Magnoliopsida</taxon>
        <taxon>eudicotyledons</taxon>
        <taxon>Gunneridae</taxon>
        <taxon>Pentapetalae</taxon>
        <taxon>rosids</taxon>
        <taxon>malvids</taxon>
        <taxon>Malvales</taxon>
        <taxon>Malvaceae</taxon>
        <taxon>Malvoideae</taxon>
        <taxon>Gossypium</taxon>
    </lineage>
</organism>
<evidence type="ECO:0000256" key="1">
    <source>
        <dbReference type="ARBA" id="ARBA00022679"/>
    </source>
</evidence>
<evidence type="ECO:0000256" key="7">
    <source>
        <dbReference type="SAM" id="MobiDB-lite"/>
    </source>
</evidence>
<evidence type="ECO:0000256" key="3">
    <source>
        <dbReference type="ARBA" id="ARBA00022722"/>
    </source>
</evidence>
<dbReference type="InterPro" id="IPR036397">
    <property type="entry name" value="RNaseH_sf"/>
</dbReference>
<dbReference type="GO" id="GO:0004519">
    <property type="term" value="F:endonuclease activity"/>
    <property type="evidence" value="ECO:0007669"/>
    <property type="project" value="UniProtKB-KW"/>
</dbReference>